<dbReference type="NCBIfam" id="NF047658">
    <property type="entry name" value="HYC_CC_PP"/>
    <property type="match status" value="1"/>
</dbReference>
<dbReference type="RefSeq" id="WP_009195527.1">
    <property type="nucleotide sequence ID" value="NZ_AODQ01000048.1"/>
</dbReference>
<feature type="signal peptide" evidence="1">
    <location>
        <begin position="1"/>
        <end position="19"/>
    </location>
</feature>
<gene>
    <name evidence="2" type="ORF">ADICEAN_02134</name>
</gene>
<feature type="chain" id="PRO_5004082091" evidence="1">
    <location>
        <begin position="20"/>
        <end position="129"/>
    </location>
</feature>
<keyword evidence="3" id="KW-1185">Reference proteome</keyword>
<dbReference type="AlphaFoldDB" id="M7N614"/>
<evidence type="ECO:0000256" key="1">
    <source>
        <dbReference type="SAM" id="SignalP"/>
    </source>
</evidence>
<reference evidence="2 3" key="1">
    <citation type="journal article" date="2013" name="Genome Announc.">
        <title>Draft Genome Sequence of Cesiribacter andamanensis Strain AMV16T, Isolated from a Soil Sample from a Mud Volcano in the Andaman Islands, India.</title>
        <authorList>
            <person name="Shivaji S."/>
            <person name="Ara S."/>
            <person name="Begum Z."/>
            <person name="Srinivas T.N."/>
            <person name="Singh A."/>
            <person name="Kumar Pinnaka A."/>
        </authorList>
    </citation>
    <scope>NUCLEOTIDE SEQUENCE [LARGE SCALE GENOMIC DNA]</scope>
    <source>
        <strain evidence="2 3">AMV16</strain>
    </source>
</reference>
<protein>
    <submittedName>
        <fullName evidence="2">Uncharacterized protein</fullName>
    </submittedName>
</protein>
<dbReference type="OrthoDB" id="676308at2"/>
<keyword evidence="1" id="KW-0732">Signal</keyword>
<dbReference type="Proteomes" id="UP000011910">
    <property type="component" value="Unassembled WGS sequence"/>
</dbReference>
<name>M7N614_9BACT</name>
<sequence length="129" mass="13955">MKQLVHICMSMLLVMATMGVTLHQHYCGDELQNTGLEKYSGCCSDEGTDAGKNGCCENSTTEFRADGEFQQAHFSAPIALLPAALPQLFLSFAQSLQLEQAHTTPLPLFAEAPPLYGSPYLASLCTLLI</sequence>
<dbReference type="InterPro" id="IPR058512">
    <property type="entry name" value="DUF8199"/>
</dbReference>
<dbReference type="InterPro" id="IPR058060">
    <property type="entry name" value="HYC_CC_PP"/>
</dbReference>
<evidence type="ECO:0000313" key="3">
    <source>
        <dbReference type="Proteomes" id="UP000011910"/>
    </source>
</evidence>
<accession>M7N614</accession>
<dbReference type="STRING" id="1279009.ADICEAN_02134"/>
<comment type="caution">
    <text evidence="2">The sequence shown here is derived from an EMBL/GenBank/DDBJ whole genome shotgun (WGS) entry which is preliminary data.</text>
</comment>
<organism evidence="2 3">
    <name type="scientific">Cesiribacter andamanensis AMV16</name>
    <dbReference type="NCBI Taxonomy" id="1279009"/>
    <lineage>
        <taxon>Bacteria</taxon>
        <taxon>Pseudomonadati</taxon>
        <taxon>Bacteroidota</taxon>
        <taxon>Cytophagia</taxon>
        <taxon>Cytophagales</taxon>
        <taxon>Cesiribacteraceae</taxon>
        <taxon>Cesiribacter</taxon>
    </lineage>
</organism>
<evidence type="ECO:0000313" key="2">
    <source>
        <dbReference type="EMBL" id="EMR02717.1"/>
    </source>
</evidence>
<proteinExistence type="predicted"/>
<dbReference type="EMBL" id="AODQ01000048">
    <property type="protein sequence ID" value="EMR02717.1"/>
    <property type="molecule type" value="Genomic_DNA"/>
</dbReference>
<dbReference type="Pfam" id="PF26622">
    <property type="entry name" value="DUF8199"/>
    <property type="match status" value="1"/>
</dbReference>